<feature type="region of interest" description="Disordered" evidence="16">
    <location>
        <begin position="1032"/>
        <end position="1056"/>
    </location>
</feature>
<evidence type="ECO:0000256" key="4">
    <source>
        <dbReference type="ARBA" id="ARBA00022723"/>
    </source>
</evidence>
<feature type="compositionally biased region" description="Basic residues" evidence="16">
    <location>
        <begin position="561"/>
        <end position="571"/>
    </location>
</feature>
<dbReference type="FunFam" id="2.60.120.650:FF:000048">
    <property type="entry name" value="Lysine-specific demethylase 4A"/>
    <property type="match status" value="1"/>
</dbReference>
<dbReference type="InterPro" id="IPR036236">
    <property type="entry name" value="Znf_C2H2_sf"/>
</dbReference>
<dbReference type="GO" id="GO:0140681">
    <property type="term" value="F:histone H3K36me2/H3K36me3 demethylase activity"/>
    <property type="evidence" value="ECO:0007669"/>
    <property type="project" value="UniProtKB-ARBA"/>
</dbReference>
<feature type="compositionally biased region" description="Low complexity" evidence="16">
    <location>
        <begin position="1297"/>
        <end position="1316"/>
    </location>
</feature>
<feature type="compositionally biased region" description="Low complexity" evidence="16">
    <location>
        <begin position="1584"/>
        <end position="1633"/>
    </location>
</feature>
<evidence type="ECO:0000259" key="17">
    <source>
        <dbReference type="PROSITE" id="PS50157"/>
    </source>
</evidence>
<dbReference type="PANTHER" id="PTHR10694:SF129">
    <property type="entry name" value="LYSINE-SPECIFIC DEMETHYLASE 4B-RELATED"/>
    <property type="match status" value="1"/>
</dbReference>
<evidence type="ECO:0000256" key="7">
    <source>
        <dbReference type="ARBA" id="ARBA00022964"/>
    </source>
</evidence>
<evidence type="ECO:0000256" key="14">
    <source>
        <dbReference type="ARBA" id="ARBA00053408"/>
    </source>
</evidence>
<keyword evidence="4" id="KW-0479">Metal-binding</keyword>
<evidence type="ECO:0000256" key="12">
    <source>
        <dbReference type="ARBA" id="ARBA00023242"/>
    </source>
</evidence>
<keyword evidence="12" id="KW-0539">Nucleus</keyword>
<feature type="region of interest" description="Disordered" evidence="16">
    <location>
        <begin position="1210"/>
        <end position="1257"/>
    </location>
</feature>
<dbReference type="Gene3D" id="3.30.160.60">
    <property type="entry name" value="Classic Zinc Finger"/>
    <property type="match status" value="1"/>
</dbReference>
<evidence type="ECO:0000256" key="8">
    <source>
        <dbReference type="ARBA" id="ARBA00023002"/>
    </source>
</evidence>
<dbReference type="PROSITE" id="PS50157">
    <property type="entry name" value="ZINC_FINGER_C2H2_2"/>
    <property type="match status" value="1"/>
</dbReference>
<dbReference type="EnsemblMetazoa" id="GPPI018460-RA">
    <property type="protein sequence ID" value="GPPI018460-PA"/>
    <property type="gene ID" value="GPPI018460"/>
</dbReference>
<dbReference type="VEuPathDB" id="VectorBase:GPPI018460"/>
<feature type="domain" description="JmjC" evidence="19">
    <location>
        <begin position="140"/>
        <end position="306"/>
    </location>
</feature>
<evidence type="ECO:0000313" key="20">
    <source>
        <dbReference type="EnsemblMetazoa" id="GPPI018460-PA"/>
    </source>
</evidence>
<feature type="compositionally biased region" description="Low complexity" evidence="16">
    <location>
        <begin position="519"/>
        <end position="531"/>
    </location>
</feature>
<feature type="domain" description="JmjN" evidence="18">
    <location>
        <begin position="9"/>
        <end position="51"/>
    </location>
</feature>
<evidence type="ECO:0000313" key="21">
    <source>
        <dbReference type="Proteomes" id="UP000092460"/>
    </source>
</evidence>
<evidence type="ECO:0000256" key="9">
    <source>
        <dbReference type="ARBA" id="ARBA00023004"/>
    </source>
</evidence>
<reference evidence="20" key="2">
    <citation type="submission" date="2020-05" db="UniProtKB">
        <authorList>
            <consortium name="EnsemblMetazoa"/>
        </authorList>
    </citation>
    <scope>IDENTIFICATION</scope>
    <source>
        <strain evidence="20">IAEA</strain>
    </source>
</reference>
<evidence type="ECO:0000256" key="1">
    <source>
        <dbReference type="ARBA" id="ARBA00001954"/>
    </source>
</evidence>
<evidence type="ECO:0000256" key="10">
    <source>
        <dbReference type="ARBA" id="ARBA00023015"/>
    </source>
</evidence>
<dbReference type="GO" id="GO:0005634">
    <property type="term" value="C:nucleus"/>
    <property type="evidence" value="ECO:0007669"/>
    <property type="project" value="TreeGrafter"/>
</dbReference>
<feature type="compositionally biased region" description="Gly residues" evidence="16">
    <location>
        <begin position="602"/>
        <end position="623"/>
    </location>
</feature>
<evidence type="ECO:0000256" key="16">
    <source>
        <dbReference type="SAM" id="MobiDB-lite"/>
    </source>
</evidence>
<dbReference type="EMBL" id="JXJN01008267">
    <property type="status" value="NOT_ANNOTATED_CDS"/>
    <property type="molecule type" value="Genomic_DNA"/>
</dbReference>
<feature type="region of interest" description="Disordered" evidence="16">
    <location>
        <begin position="459"/>
        <end position="627"/>
    </location>
</feature>
<evidence type="ECO:0000256" key="2">
    <source>
        <dbReference type="ARBA" id="ARBA00009711"/>
    </source>
</evidence>
<dbReference type="InterPro" id="IPR013087">
    <property type="entry name" value="Znf_C2H2_type"/>
</dbReference>
<dbReference type="SUPFAM" id="SSF51197">
    <property type="entry name" value="Clavaminate synthase-like"/>
    <property type="match status" value="1"/>
</dbReference>
<dbReference type="PROSITE" id="PS00028">
    <property type="entry name" value="ZINC_FINGER_C2H2_1"/>
    <property type="match status" value="1"/>
</dbReference>
<dbReference type="EMBL" id="JXJN01008270">
    <property type="status" value="NOT_ANNOTATED_CDS"/>
    <property type="molecule type" value="Genomic_DNA"/>
</dbReference>
<keyword evidence="7" id="KW-0223">Dioxygenase</keyword>
<feature type="region of interest" description="Disordered" evidence="16">
    <location>
        <begin position="1802"/>
        <end position="1842"/>
    </location>
</feature>
<feature type="compositionally biased region" description="Basic and acidic residues" evidence="16">
    <location>
        <begin position="507"/>
        <end position="517"/>
    </location>
</feature>
<dbReference type="Pfam" id="PF02373">
    <property type="entry name" value="JmjC"/>
    <property type="match status" value="1"/>
</dbReference>
<dbReference type="Proteomes" id="UP000092460">
    <property type="component" value="Unassembled WGS sequence"/>
</dbReference>
<dbReference type="InterPro" id="IPR003349">
    <property type="entry name" value="JmjN"/>
</dbReference>
<keyword evidence="10" id="KW-0805">Transcription regulation</keyword>
<dbReference type="Pfam" id="PF02375">
    <property type="entry name" value="JmjN"/>
    <property type="match status" value="1"/>
</dbReference>
<evidence type="ECO:0000256" key="11">
    <source>
        <dbReference type="ARBA" id="ARBA00023163"/>
    </source>
</evidence>
<keyword evidence="15" id="KW-0863">Zinc-finger</keyword>
<keyword evidence="8" id="KW-0560">Oxidoreductase</keyword>
<protein>
    <recommendedName>
        <fullName evidence="3">[histone H3]-trimethyl-L-lysine(9) demethylase</fullName>
        <ecNumber evidence="3">1.14.11.66</ecNumber>
    </recommendedName>
</protein>
<dbReference type="GO" id="GO:0048512">
    <property type="term" value="P:circadian behavior"/>
    <property type="evidence" value="ECO:0007669"/>
    <property type="project" value="UniProtKB-ARBA"/>
</dbReference>
<comment type="similarity">
    <text evidence="2">Belongs to the JHDM3 histone demethylase family.</text>
</comment>
<proteinExistence type="inferred from homology"/>
<dbReference type="PROSITE" id="PS51184">
    <property type="entry name" value="JMJC"/>
    <property type="match status" value="1"/>
</dbReference>
<keyword evidence="11" id="KW-0804">Transcription</keyword>
<evidence type="ECO:0000256" key="15">
    <source>
        <dbReference type="PROSITE-ProRule" id="PRU00042"/>
    </source>
</evidence>
<dbReference type="SUPFAM" id="SSF57667">
    <property type="entry name" value="beta-beta-alpha zinc fingers"/>
    <property type="match status" value="1"/>
</dbReference>
<evidence type="ECO:0000259" key="18">
    <source>
        <dbReference type="PROSITE" id="PS51183"/>
    </source>
</evidence>
<sequence>MSANDIPRIMVFRPTWDEFKNFPKYVAFMESKGANKAGLAKVVPPPEWIPRKSGYNDLDALNITIPAPICQVVTGKQGLYQQINIQKKPLTVKQFSELANTERYQTPKHFDYEDLERKYWKNITYVAPIYGADVSGSITDTDQDSWNINRLGTILDYVNEDYGIQIDGVNTAYLYFGMWKTTFAWHTEDMDLYSINYLHFGAPKTWYSVPPEHGRKLEKIANQYFPASYQNCNAYLRHKMTLISPQILKQHDVPVNKITQEAGEIMITFPFGYHAGFNHGFNCAESTNFAMERWIEYGKRASQCTCSNDMVKISMDTFVKRFQPERYQAWLAGTDYGQHPEDPPNAIVPAPLPSHLDVMCNKNNGGADADVPMHVIQRMKKQCNPTKVKSFKERNPDLDLDEIQQNPNIPDDIKAVLKESVLTLDAGEEEPAIVGDENDTSELCTSNFKSEKELLAYIDDGADEEDDDDFKKRRNKRKSDADYDDDWLVTKRRTNSRNSTGKGRSPRGKDKLKDDRSISPASSTSSTSTAKSGRRSGGGGGGGGGGSSSNGTGNQNSSTKLPRKNSTRRKRSEGSLHLNHSSCNSFKTTTKLTLNQPTSGGVSNGGGGGGGGGSSGGGGGGGDSESKTYPANNYSFAAVISEHPSLHFMQQRRKFEGKIPKLNQQSQQQQQQQQQQPQQQQQTQMITKSTAIEPITSSTTTTSPTTNPIISTSTTTDARVVVQAIVPASSTALSLAGASSATATYTNSSQDQNPTEQHTIIYSNSMLPAANTLNGIPNHQPPPQYITMQVASSDALSPSNHNTSPPATATTNTDGTLFQYKSEIICDNQRYQASQPQTQNVHNALISAGNNGGSQDNVVTTISSSPLLLTTTSTNAAVNDTNTISHLATTGTVLHDNSDGNAIVHIHHNNNNNNDSGSQRQPQYHYITTTSAAAASNGSGNCTDNGPTTATTTIVYENYEEASGSSNGGSTIIKFEGSEYEVIKSEPILEQEPQHQQQQHHPQQEDVLIKYEDESFEDECYEEFQSIVASPQSQAQSAQIDPTQNQVDEQQEQQQSQTITYKTITMHDNDNNQTVTESIAVPIPPAGPIKQKRKRKTRTVSGDEQGEYLEKMSVRGLDIQRYEHIIDGVSYCLVCAKNNVFKTFKNKYSFQRHAYLFHEGVNRKIFACPICNKEFSRPDKMKMHKKDKHGDIMAAATAANVDKIAIESVALTPPSAKKSRSTGNTKTPRTRRPRNNLPNLKKNIVKESPAKDAATQKRLAQIDSVLDEVQNADSDHSTEGSGLQIQSSTILQPATVQHSISASQQQQQPQHHPLPSIDFNGMILPGGAQLAIANTQQHANSLLQQPQQSSVITTQTPHQTTVAAANSNGPTTTTLIYSNQIDLQQALLQQQLHGQSIMIQDQAGNLVPLPSIQTINANATLDGTQTIYTTQAPARQHIQLQSQPAQATGTTTLQQAQQTLVTHQPQIKVESAPQPSSNSNTTTSSHASAQHYELENVAYLSSTAATPAAPSSSSDPQHITGTLQTYQILTPDGLQSYQTTATKLEPNELAELCPTYSMGTSTPQYTFSNHLTTAADPSLHPQHHQQQQQTHQASTNSHPSLHHQTLTHHQGTQQHHQHPHQPQQHQHQPQHHQLTTLAAAPSHHHPHHQFMELKNDLLIKSGDAYALDAATSMYHLPFSPTSMINAVSDVNATSLLETKEISSICEHVTSTSNNNNSFKIIRTLARDLNKSGGRTNVIINNIKKSNSLPLTSTGRPIQILLTRKLTGPALTAPKTKTSVVPKLTNAVTATVVSAPVSSPAAETVIIGDDDDDDDDADADVDADAGADADAAEEGEKAKSCNSPVDILPASTAEILKRYPIPKGTALTAKFCDESSPTNMPTTLMSPPLTSNGDVENTSALMEYVEEVLDGDDDDNATPTMVDIKDDVDMHEFVEESNDPTDNNELIEEVEETDQVEYLTSEEIEENDLIAAVTSNTSPNNSNTLTAEHSTSNTITTPQIIQTIQPDGTIACFQLPPNAILLSTSDGTILASTAPHPNKSDEEQFASLQDWNEPGIKLLQVNSNSSSLATPTAALATTHPSQQPTTVIVTADGTTIPLHTTQTNHHLTAQLAQNSTLNTSTPVAVIATNEATLKGQVLA</sequence>
<dbReference type="EMBL" id="JXJN01008268">
    <property type="status" value="NOT_ANNOTATED_CDS"/>
    <property type="molecule type" value="Genomic_DNA"/>
</dbReference>
<keyword evidence="5" id="KW-0862">Zinc</keyword>
<dbReference type="EMBL" id="JXJN01008269">
    <property type="status" value="NOT_ANNOTATED_CDS"/>
    <property type="molecule type" value="Genomic_DNA"/>
</dbReference>
<dbReference type="SMART" id="SM00558">
    <property type="entry name" value="JmjC"/>
    <property type="match status" value="1"/>
</dbReference>
<dbReference type="STRING" id="67801.A0A1B0B4D7"/>
<accession>A0A1B0B4D7</accession>
<keyword evidence="9" id="KW-0408">Iron</keyword>
<feature type="compositionally biased region" description="Gly residues" evidence="16">
    <location>
        <begin position="535"/>
        <end position="548"/>
    </location>
</feature>
<reference evidence="21" key="1">
    <citation type="submission" date="2015-01" db="EMBL/GenBank/DDBJ databases">
        <authorList>
            <person name="Aksoy S."/>
            <person name="Warren W."/>
            <person name="Wilson R.K."/>
        </authorList>
    </citation>
    <scope>NUCLEOTIDE SEQUENCE [LARGE SCALE GENOMIC DNA]</scope>
    <source>
        <strain evidence="21">IAEA</strain>
    </source>
</reference>
<feature type="compositionally biased region" description="Low complexity" evidence="16">
    <location>
        <begin position="549"/>
        <end position="559"/>
    </location>
</feature>
<feature type="region of interest" description="Disordered" evidence="16">
    <location>
        <begin position="1294"/>
        <end position="1316"/>
    </location>
</feature>
<comment type="function">
    <text evidence="14">Probable histone demethylase that specifically demethylates 'Lys-9' and 'Lys-36' residues of histone H3, thereby playing a central role in histone code. Demethylation of Lys residue generates formaldehyde and succinate.</text>
</comment>
<dbReference type="GO" id="GO:0008270">
    <property type="term" value="F:zinc ion binding"/>
    <property type="evidence" value="ECO:0007669"/>
    <property type="project" value="UniProtKB-KW"/>
</dbReference>
<dbReference type="PROSITE" id="PS51183">
    <property type="entry name" value="JMJN"/>
    <property type="match status" value="1"/>
</dbReference>
<dbReference type="GO" id="GO:0000785">
    <property type="term" value="C:chromatin"/>
    <property type="evidence" value="ECO:0007669"/>
    <property type="project" value="TreeGrafter"/>
</dbReference>
<feature type="compositionally biased region" description="Acidic residues" evidence="16">
    <location>
        <begin position="1807"/>
        <end position="1832"/>
    </location>
</feature>
<dbReference type="InterPro" id="IPR003347">
    <property type="entry name" value="JmjC_dom"/>
</dbReference>
<evidence type="ECO:0000259" key="19">
    <source>
        <dbReference type="PROSITE" id="PS51184"/>
    </source>
</evidence>
<dbReference type="Gene3D" id="2.60.120.650">
    <property type="entry name" value="Cupin"/>
    <property type="match status" value="1"/>
</dbReference>
<evidence type="ECO:0000256" key="5">
    <source>
        <dbReference type="ARBA" id="ARBA00022833"/>
    </source>
</evidence>
<name>A0A1B0B4D7_9MUSC</name>
<keyword evidence="6" id="KW-0156">Chromatin regulator</keyword>
<comment type="cofactor">
    <cofactor evidence="1">
        <name>Fe(2+)</name>
        <dbReference type="ChEBI" id="CHEBI:29033"/>
    </cofactor>
</comment>
<dbReference type="PANTHER" id="PTHR10694">
    <property type="entry name" value="LYSINE-SPECIFIC DEMETHYLASE"/>
    <property type="match status" value="1"/>
</dbReference>
<feature type="compositionally biased region" description="Polar residues" evidence="16">
    <location>
        <begin position="578"/>
        <end position="598"/>
    </location>
</feature>
<feature type="region of interest" description="Disordered" evidence="16">
    <location>
        <begin position="1082"/>
        <end position="1102"/>
    </location>
</feature>
<dbReference type="SMART" id="SM00545">
    <property type="entry name" value="JmjN"/>
    <property type="match status" value="1"/>
</dbReference>
<evidence type="ECO:0000256" key="3">
    <source>
        <dbReference type="ARBA" id="ARBA00012900"/>
    </source>
</evidence>
<dbReference type="SMART" id="SM00355">
    <property type="entry name" value="ZnF_C2H2"/>
    <property type="match status" value="2"/>
</dbReference>
<evidence type="ECO:0000256" key="6">
    <source>
        <dbReference type="ARBA" id="ARBA00022853"/>
    </source>
</evidence>
<dbReference type="EC" id="1.14.11.66" evidence="3"/>
<dbReference type="GO" id="GO:0010468">
    <property type="term" value="P:regulation of gene expression"/>
    <property type="evidence" value="ECO:0007669"/>
    <property type="project" value="TreeGrafter"/>
</dbReference>
<organism evidence="20 21">
    <name type="scientific">Glossina palpalis gambiensis</name>
    <dbReference type="NCBI Taxonomy" id="67801"/>
    <lineage>
        <taxon>Eukaryota</taxon>
        <taxon>Metazoa</taxon>
        <taxon>Ecdysozoa</taxon>
        <taxon>Arthropoda</taxon>
        <taxon>Hexapoda</taxon>
        <taxon>Insecta</taxon>
        <taxon>Pterygota</taxon>
        <taxon>Neoptera</taxon>
        <taxon>Endopterygota</taxon>
        <taxon>Diptera</taxon>
        <taxon>Brachycera</taxon>
        <taxon>Muscomorpha</taxon>
        <taxon>Hippoboscoidea</taxon>
        <taxon>Glossinidae</taxon>
        <taxon>Glossina</taxon>
    </lineage>
</organism>
<feature type="region of interest" description="Disordered" evidence="16">
    <location>
        <begin position="1573"/>
        <end position="1633"/>
    </location>
</feature>
<feature type="region of interest" description="Disordered" evidence="16">
    <location>
        <begin position="661"/>
        <end position="711"/>
    </location>
</feature>
<evidence type="ECO:0000256" key="13">
    <source>
        <dbReference type="ARBA" id="ARBA00049349"/>
    </source>
</evidence>
<comment type="catalytic activity">
    <reaction evidence="13">
        <text>N(6),N(6),N(6)-trimethyl-L-lysyl(9)-[histone H3] + 2 2-oxoglutarate + 2 O2 = N(6)-methyl-L-lysyl(9)-[histone H3] + 2 formaldehyde + 2 succinate + 2 CO2</text>
        <dbReference type="Rhea" id="RHEA:60200"/>
        <dbReference type="Rhea" id="RHEA-COMP:15538"/>
        <dbReference type="Rhea" id="RHEA-COMP:15542"/>
        <dbReference type="ChEBI" id="CHEBI:15379"/>
        <dbReference type="ChEBI" id="CHEBI:16526"/>
        <dbReference type="ChEBI" id="CHEBI:16810"/>
        <dbReference type="ChEBI" id="CHEBI:16842"/>
        <dbReference type="ChEBI" id="CHEBI:30031"/>
        <dbReference type="ChEBI" id="CHEBI:61929"/>
        <dbReference type="ChEBI" id="CHEBI:61961"/>
        <dbReference type="EC" id="1.14.11.66"/>
    </reaction>
</comment>
<keyword evidence="21" id="KW-1185">Reference proteome</keyword>
<dbReference type="SUPFAM" id="SSF81995">
    <property type="entry name" value="beta-sandwich domain of Sec23/24"/>
    <property type="match status" value="1"/>
</dbReference>
<feature type="domain" description="C2H2-type" evidence="17">
    <location>
        <begin position="1166"/>
        <end position="1189"/>
    </location>
</feature>
<feature type="compositionally biased region" description="Low complexity" evidence="16">
    <location>
        <begin position="664"/>
        <end position="711"/>
    </location>
</feature>
<dbReference type="GO" id="GO:0140684">
    <property type="term" value="F:histone H3K9me2/H3K9me3 demethylase activity"/>
    <property type="evidence" value="ECO:0007669"/>
    <property type="project" value="UniProtKB-EC"/>
</dbReference>